<dbReference type="KEGG" id="pbl:PAAG_08130"/>
<evidence type="ECO:0000256" key="1">
    <source>
        <dbReference type="SAM" id="MobiDB-lite"/>
    </source>
</evidence>
<name>C1HBI9_PARBA</name>
<evidence type="ECO:0000313" key="3">
    <source>
        <dbReference type="Proteomes" id="UP000002059"/>
    </source>
</evidence>
<protein>
    <submittedName>
        <fullName evidence="2">Uncharacterized protein</fullName>
    </submittedName>
</protein>
<dbReference type="Proteomes" id="UP000002059">
    <property type="component" value="Partially assembled WGS sequence"/>
</dbReference>
<dbReference type="HOGENOM" id="CLU_1960245_0_0_1"/>
<proteinExistence type="predicted"/>
<evidence type="ECO:0000313" key="2">
    <source>
        <dbReference type="EMBL" id="EEH38403.2"/>
    </source>
</evidence>
<organism evidence="2 3">
    <name type="scientific">Paracoccidioides lutzii (strain ATCC MYA-826 / Pb01)</name>
    <name type="common">Paracoccidioides brasiliensis</name>
    <dbReference type="NCBI Taxonomy" id="502779"/>
    <lineage>
        <taxon>Eukaryota</taxon>
        <taxon>Fungi</taxon>
        <taxon>Dikarya</taxon>
        <taxon>Ascomycota</taxon>
        <taxon>Pezizomycotina</taxon>
        <taxon>Eurotiomycetes</taxon>
        <taxon>Eurotiomycetidae</taxon>
        <taxon>Onygenales</taxon>
        <taxon>Ajellomycetaceae</taxon>
        <taxon>Paracoccidioides</taxon>
    </lineage>
</organism>
<dbReference type="GeneID" id="9093177"/>
<sequence>MKQKVAVRRTNSRSEEVGGVEETEDRRAVPLPHHKVRPGFSQEPATRHARMHGLSKIRARRHYKRRVAVWKLVPIIGKMARMWIRIAGFLHRGRVNECKVVRERVRDWANMVILVGLLPMESHRDTKE</sequence>
<dbReference type="VEuPathDB" id="FungiDB:PAAG_08130"/>
<dbReference type="AlphaFoldDB" id="C1HBI9"/>
<gene>
    <name evidence="2" type="ORF">PAAG_08130</name>
</gene>
<feature type="region of interest" description="Disordered" evidence="1">
    <location>
        <begin position="1"/>
        <end position="56"/>
    </location>
</feature>
<reference evidence="2 3" key="1">
    <citation type="journal article" date="2011" name="PLoS Genet.">
        <title>Comparative genomic analysis of human fungal pathogens causing paracoccidioidomycosis.</title>
        <authorList>
            <person name="Desjardins C.A."/>
            <person name="Champion M.D."/>
            <person name="Holder J.W."/>
            <person name="Muszewska A."/>
            <person name="Goldberg J."/>
            <person name="Bailao A.M."/>
            <person name="Brigido M.M."/>
            <person name="Ferreira M.E."/>
            <person name="Garcia A.M."/>
            <person name="Grynberg M."/>
            <person name="Gujja S."/>
            <person name="Heiman D.I."/>
            <person name="Henn M.R."/>
            <person name="Kodira C.D."/>
            <person name="Leon-Narvaez H."/>
            <person name="Longo L.V."/>
            <person name="Ma L.J."/>
            <person name="Malavazi I."/>
            <person name="Matsuo A.L."/>
            <person name="Morais F.V."/>
            <person name="Pereira M."/>
            <person name="Rodriguez-Brito S."/>
            <person name="Sakthikumar S."/>
            <person name="Salem-Izacc S.M."/>
            <person name="Sykes S.M."/>
            <person name="Teixeira M.M."/>
            <person name="Vallejo M.C."/>
            <person name="Walter M.E."/>
            <person name="Yandava C."/>
            <person name="Young S."/>
            <person name="Zeng Q."/>
            <person name="Zucker J."/>
            <person name="Felipe M.S."/>
            <person name="Goldman G.H."/>
            <person name="Haas B.J."/>
            <person name="McEwen J.G."/>
            <person name="Nino-Vega G."/>
            <person name="Puccia R."/>
            <person name="San-Blas G."/>
            <person name="Soares C.M."/>
            <person name="Birren B.W."/>
            <person name="Cuomo C.A."/>
        </authorList>
    </citation>
    <scope>NUCLEOTIDE SEQUENCE [LARGE SCALE GENOMIC DNA]</scope>
    <source>
        <strain evidence="3">ATCC MYA-826 / Pb01</strain>
    </source>
</reference>
<feature type="compositionally biased region" description="Basic residues" evidence="1">
    <location>
        <begin position="1"/>
        <end position="11"/>
    </location>
</feature>
<feature type="compositionally biased region" description="Basic residues" evidence="1">
    <location>
        <begin position="47"/>
        <end position="56"/>
    </location>
</feature>
<accession>C1HBI9</accession>
<dbReference type="EMBL" id="KN294021">
    <property type="protein sequence ID" value="EEH38403.2"/>
    <property type="molecule type" value="Genomic_DNA"/>
</dbReference>
<keyword evidence="3" id="KW-1185">Reference proteome</keyword>
<dbReference type="RefSeq" id="XP_002789876.2">
    <property type="nucleotide sequence ID" value="XM_002789830.2"/>
</dbReference>